<feature type="domain" description="SpoVT-AbrB" evidence="2">
    <location>
        <begin position="4"/>
        <end position="51"/>
    </location>
</feature>
<proteinExistence type="predicted"/>
<dbReference type="EMBL" id="CP065856">
    <property type="protein sequence ID" value="QPV64383.1"/>
    <property type="molecule type" value="Genomic_DNA"/>
</dbReference>
<dbReference type="Gene3D" id="2.10.260.10">
    <property type="match status" value="1"/>
</dbReference>
<keyword evidence="4" id="KW-1185">Reference proteome</keyword>
<dbReference type="NCBIfam" id="TIGR01439">
    <property type="entry name" value="lp_hng_hel_AbrB"/>
    <property type="match status" value="1"/>
</dbReference>
<evidence type="ECO:0000259" key="2">
    <source>
        <dbReference type="PROSITE" id="PS51740"/>
    </source>
</evidence>
<dbReference type="KEGG" id="hlt:I7X12_07155"/>
<dbReference type="OrthoDB" id="67352at2157"/>
<evidence type="ECO:0000313" key="3">
    <source>
        <dbReference type="EMBL" id="QPV64383.1"/>
    </source>
</evidence>
<gene>
    <name evidence="3" type="ORF">I7X12_07155</name>
</gene>
<dbReference type="PROSITE" id="PS51740">
    <property type="entry name" value="SPOVT_ABRB"/>
    <property type="match status" value="1"/>
</dbReference>
<dbReference type="InterPro" id="IPR037914">
    <property type="entry name" value="SpoVT-AbrB_sf"/>
</dbReference>
<dbReference type="Proteomes" id="UP000595001">
    <property type="component" value="Chromosome"/>
</dbReference>
<dbReference type="InterPro" id="IPR007159">
    <property type="entry name" value="SpoVT-AbrB_dom"/>
</dbReference>
<dbReference type="AlphaFoldDB" id="A0A7T3G135"/>
<sequence length="77" mass="8353">MGATDETTVSERGGVTIPSEVRERLDIEPGDKIRWTVEDGDVRVEIVHQREGVFDDFEPAPMGGDGATGHNTTGAER</sequence>
<dbReference type="SUPFAM" id="SSF89447">
    <property type="entry name" value="AbrB/MazE/MraZ-like"/>
    <property type="match status" value="1"/>
</dbReference>
<dbReference type="Pfam" id="PF04014">
    <property type="entry name" value="MazE_antitoxin"/>
    <property type="match status" value="1"/>
</dbReference>
<dbReference type="GO" id="GO:0003677">
    <property type="term" value="F:DNA binding"/>
    <property type="evidence" value="ECO:0007669"/>
    <property type="project" value="UniProtKB-KW"/>
</dbReference>
<name>A0A7T3G135_9EURY</name>
<accession>A0A7T3G135</accession>
<feature type="region of interest" description="Disordered" evidence="1">
    <location>
        <begin position="54"/>
        <end position="77"/>
    </location>
</feature>
<keyword evidence="3" id="KW-0238">DNA-binding</keyword>
<protein>
    <submittedName>
        <fullName evidence="3">AbrB/MazE/SpoVT family DNA-binding domain-containing protein</fullName>
    </submittedName>
</protein>
<evidence type="ECO:0000256" key="1">
    <source>
        <dbReference type="SAM" id="MobiDB-lite"/>
    </source>
</evidence>
<dbReference type="GeneID" id="60588258"/>
<organism evidence="3 4">
    <name type="scientific">Halosimplex litoreum</name>
    <dbReference type="NCBI Taxonomy" id="1198301"/>
    <lineage>
        <taxon>Archaea</taxon>
        <taxon>Methanobacteriati</taxon>
        <taxon>Methanobacteriota</taxon>
        <taxon>Stenosarchaea group</taxon>
        <taxon>Halobacteria</taxon>
        <taxon>Halobacteriales</taxon>
        <taxon>Haloarculaceae</taxon>
        <taxon>Halosimplex</taxon>
    </lineage>
</organism>
<dbReference type="RefSeq" id="WP_198063155.1">
    <property type="nucleotide sequence ID" value="NZ_CP065856.1"/>
</dbReference>
<evidence type="ECO:0000313" key="4">
    <source>
        <dbReference type="Proteomes" id="UP000595001"/>
    </source>
</evidence>
<reference evidence="3 4" key="1">
    <citation type="submission" date="2020-12" db="EMBL/GenBank/DDBJ databases">
        <title>Halosimplex halophilum sp. nov. and Halosimplex salinum sp. nov., two new members of the genus Halosimplex.</title>
        <authorList>
            <person name="Cui H.L."/>
        </authorList>
    </citation>
    <scope>NUCLEOTIDE SEQUENCE [LARGE SCALE GENOMIC DNA]</scope>
    <source>
        <strain evidence="3 4">YGH94</strain>
    </source>
</reference>
<dbReference type="SMART" id="SM00966">
    <property type="entry name" value="SpoVT_AbrB"/>
    <property type="match status" value="1"/>
</dbReference>